<dbReference type="RefSeq" id="XP_013082066.2">
    <property type="nucleotide sequence ID" value="XM_013226612.2"/>
</dbReference>
<dbReference type="VEuPathDB" id="VectorBase:BGLAX_039865"/>
<feature type="compositionally biased region" description="Polar residues" evidence="1">
    <location>
        <begin position="197"/>
        <end position="208"/>
    </location>
</feature>
<dbReference type="VEuPathDB" id="VectorBase:BGLB036363"/>
<dbReference type="Proteomes" id="UP000076420">
    <property type="component" value="Unassembled WGS sequence"/>
</dbReference>
<evidence type="ECO:0008006" key="4">
    <source>
        <dbReference type="Google" id="ProtNLM"/>
    </source>
</evidence>
<protein>
    <recommendedName>
        <fullName evidence="4">Homeobox domain-containing protein</fullName>
    </recommendedName>
</protein>
<organism evidence="2 3">
    <name type="scientific">Biomphalaria glabrata</name>
    <name type="common">Bloodfluke planorb</name>
    <name type="synonym">Freshwater snail</name>
    <dbReference type="NCBI Taxonomy" id="6526"/>
    <lineage>
        <taxon>Eukaryota</taxon>
        <taxon>Metazoa</taxon>
        <taxon>Spiralia</taxon>
        <taxon>Lophotrochozoa</taxon>
        <taxon>Mollusca</taxon>
        <taxon>Gastropoda</taxon>
        <taxon>Heterobranchia</taxon>
        <taxon>Euthyneura</taxon>
        <taxon>Panpulmonata</taxon>
        <taxon>Hygrophila</taxon>
        <taxon>Lymnaeoidea</taxon>
        <taxon>Planorbidae</taxon>
        <taxon>Biomphalaria</taxon>
    </lineage>
</organism>
<gene>
    <name evidence="2" type="primary">106067437</name>
</gene>
<dbReference type="AlphaFoldDB" id="A0A2C9LY84"/>
<sequence>MSITMDGHARFYPAFMYPREFSGSVDGSGHHSHALISGQPPACYYAYAQEHGGYGGQAMSVVEQEQHQQQLDSVHPTFASNHQQHSGMGHHQSRCYSRGLDGSHSATGRLHHPCSHGSLQQAHHHSPSQHIPGAHLQHPSNVETGPHEAAHKGAPASIDPISATPVPAHHGSASVMPGPHVDHHGLAMHMNDPPPAHSQNACPTSPTASLSDSDIHHQHQHSQTLPFPWMKTTKSHAHQWKAHWPGKESFICHSSNIPINLHNLSITPS</sequence>
<accession>A0A2C9LY84</accession>
<evidence type="ECO:0000313" key="2">
    <source>
        <dbReference type="EnsemblMetazoa" id="BGLB036363-PA"/>
    </source>
</evidence>
<dbReference type="OrthoDB" id="6159439at2759"/>
<dbReference type="KEGG" id="bgt:106067437"/>
<evidence type="ECO:0000256" key="1">
    <source>
        <dbReference type="SAM" id="MobiDB-lite"/>
    </source>
</evidence>
<proteinExistence type="predicted"/>
<dbReference type="EnsemblMetazoa" id="BGLB036363-RA">
    <property type="protein sequence ID" value="BGLB036363-PA"/>
    <property type="gene ID" value="BGLB036363"/>
</dbReference>
<evidence type="ECO:0000313" key="3">
    <source>
        <dbReference type="Proteomes" id="UP000076420"/>
    </source>
</evidence>
<feature type="region of interest" description="Disordered" evidence="1">
    <location>
        <begin position="79"/>
        <end position="222"/>
    </location>
</feature>
<reference evidence="2" key="1">
    <citation type="submission" date="2020-05" db="UniProtKB">
        <authorList>
            <consortium name="EnsemblMetazoa"/>
        </authorList>
    </citation>
    <scope>IDENTIFICATION</scope>
    <source>
        <strain evidence="2">BB02</strain>
    </source>
</reference>
<name>A0A2C9LY84_BIOGL</name>